<dbReference type="PANTHER" id="PTHR46640:SF1">
    <property type="entry name" value="FUNGAL LIPASE-LIKE DOMAIN-CONTAINING PROTEIN-RELATED"/>
    <property type="match status" value="1"/>
</dbReference>
<feature type="domain" description="Fungal lipase-type" evidence="4">
    <location>
        <begin position="79"/>
        <end position="215"/>
    </location>
</feature>
<dbReference type="Gene3D" id="3.40.50.1820">
    <property type="entry name" value="alpha/beta hydrolase"/>
    <property type="match status" value="1"/>
</dbReference>
<keyword evidence="2" id="KW-0378">Hydrolase</keyword>
<evidence type="ECO:0000256" key="1">
    <source>
        <dbReference type="ARBA" id="ARBA00022729"/>
    </source>
</evidence>
<comment type="caution">
    <text evidence="5">The sequence shown here is derived from an EMBL/GenBank/DDBJ whole genome shotgun (WGS) entry which is preliminary data.</text>
</comment>
<dbReference type="InterPro" id="IPR051299">
    <property type="entry name" value="AB_hydrolase_lip/est"/>
</dbReference>
<keyword evidence="1 3" id="KW-0732">Signal</keyword>
<dbReference type="SUPFAM" id="SSF53474">
    <property type="entry name" value="alpha/beta-Hydrolases"/>
    <property type="match status" value="1"/>
</dbReference>
<organism evidence="5 6">
    <name type="scientific">Rhypophila decipiens</name>
    <dbReference type="NCBI Taxonomy" id="261697"/>
    <lineage>
        <taxon>Eukaryota</taxon>
        <taxon>Fungi</taxon>
        <taxon>Dikarya</taxon>
        <taxon>Ascomycota</taxon>
        <taxon>Pezizomycotina</taxon>
        <taxon>Sordariomycetes</taxon>
        <taxon>Sordariomycetidae</taxon>
        <taxon>Sordariales</taxon>
        <taxon>Naviculisporaceae</taxon>
        <taxon>Rhypophila</taxon>
    </lineage>
</organism>
<dbReference type="CDD" id="cd00519">
    <property type="entry name" value="Lipase_3"/>
    <property type="match status" value="1"/>
</dbReference>
<protein>
    <submittedName>
        <fullName evidence="5">Lipase class 3</fullName>
    </submittedName>
</protein>
<feature type="signal peptide" evidence="3">
    <location>
        <begin position="1"/>
        <end position="17"/>
    </location>
</feature>
<dbReference type="GO" id="GO:0006629">
    <property type="term" value="P:lipid metabolic process"/>
    <property type="evidence" value="ECO:0007669"/>
    <property type="project" value="InterPro"/>
</dbReference>
<dbReference type="GO" id="GO:0016787">
    <property type="term" value="F:hydrolase activity"/>
    <property type="evidence" value="ECO:0007669"/>
    <property type="project" value="UniProtKB-KW"/>
</dbReference>
<dbReference type="Proteomes" id="UP001301769">
    <property type="component" value="Unassembled WGS sequence"/>
</dbReference>
<evidence type="ECO:0000256" key="2">
    <source>
        <dbReference type="ARBA" id="ARBA00022801"/>
    </source>
</evidence>
<gene>
    <name evidence="5" type="ORF">QBC37DRAFT_380353</name>
</gene>
<accession>A0AAN6XX56</accession>
<feature type="chain" id="PRO_5042940186" evidence="3">
    <location>
        <begin position="18"/>
        <end position="312"/>
    </location>
</feature>
<reference evidence="5" key="2">
    <citation type="submission" date="2023-05" db="EMBL/GenBank/DDBJ databases">
        <authorList>
            <consortium name="Lawrence Berkeley National Laboratory"/>
            <person name="Steindorff A."/>
            <person name="Hensen N."/>
            <person name="Bonometti L."/>
            <person name="Westerberg I."/>
            <person name="Brannstrom I.O."/>
            <person name="Guillou S."/>
            <person name="Cros-Aarteil S."/>
            <person name="Calhoun S."/>
            <person name="Haridas S."/>
            <person name="Kuo A."/>
            <person name="Mondo S."/>
            <person name="Pangilinan J."/>
            <person name="Riley R."/>
            <person name="Labutti K."/>
            <person name="Andreopoulos B."/>
            <person name="Lipzen A."/>
            <person name="Chen C."/>
            <person name="Yanf M."/>
            <person name="Daum C."/>
            <person name="Ng V."/>
            <person name="Clum A."/>
            <person name="Ohm R."/>
            <person name="Martin F."/>
            <person name="Silar P."/>
            <person name="Natvig D."/>
            <person name="Lalanne C."/>
            <person name="Gautier V."/>
            <person name="Ament-Velasquez S.L."/>
            <person name="Kruys A."/>
            <person name="Hutchinson M.I."/>
            <person name="Powell A.J."/>
            <person name="Barry K."/>
            <person name="Miller A.N."/>
            <person name="Grigoriev I.V."/>
            <person name="Debuchy R."/>
            <person name="Gladieux P."/>
            <person name="Thoren M.H."/>
            <person name="Johannesson H."/>
        </authorList>
    </citation>
    <scope>NUCLEOTIDE SEQUENCE</scope>
    <source>
        <strain evidence="5">PSN293</strain>
    </source>
</reference>
<evidence type="ECO:0000313" key="6">
    <source>
        <dbReference type="Proteomes" id="UP001301769"/>
    </source>
</evidence>
<dbReference type="InterPro" id="IPR029058">
    <property type="entry name" value="AB_hydrolase_fold"/>
</dbReference>
<dbReference type="Pfam" id="PF01764">
    <property type="entry name" value="Lipase_3"/>
    <property type="match status" value="1"/>
</dbReference>
<dbReference type="InterPro" id="IPR002921">
    <property type="entry name" value="Fungal_lipase-type"/>
</dbReference>
<sequence>MEYIYILLIALSGAVAGQKTPISQELFDTFKRYAEISSAVYASTCPTPPGGINITKQINNRQTDTQGFITRDDAAGEIIVAFRGTSNVRDFQVDLQEDLVPLQAQGITGCDGCLVHEGFLSAWNSVAAETISAVEAEMAVSPNSRVIITGHSLGGSLASLATVSMLGSGINVTTYTYGQPRTGNKEYADFVDQRAPAGAMFRVTHANDGVPQVVAVASGYQHHSTEYWQENGAVAAGVFECTGQEPTDCNNSVRGTGLGAGGVGINAAHLSYMGASIGNPADQGSKICGGNKPGFFGTVGGLLGIGGRGGRG</sequence>
<dbReference type="PANTHER" id="PTHR46640">
    <property type="entry name" value="TRIACYLGLYCEROL LIPASE, PUTATIVE (AFU_ORTHOLOGUE AFUA_6G06510)-RELATED"/>
    <property type="match status" value="1"/>
</dbReference>
<reference evidence="5" key="1">
    <citation type="journal article" date="2023" name="Mol. Phylogenet. Evol.">
        <title>Genome-scale phylogeny and comparative genomics of the fungal order Sordariales.</title>
        <authorList>
            <person name="Hensen N."/>
            <person name="Bonometti L."/>
            <person name="Westerberg I."/>
            <person name="Brannstrom I.O."/>
            <person name="Guillou S."/>
            <person name="Cros-Aarteil S."/>
            <person name="Calhoun S."/>
            <person name="Haridas S."/>
            <person name="Kuo A."/>
            <person name="Mondo S."/>
            <person name="Pangilinan J."/>
            <person name="Riley R."/>
            <person name="LaButti K."/>
            <person name="Andreopoulos B."/>
            <person name="Lipzen A."/>
            <person name="Chen C."/>
            <person name="Yan M."/>
            <person name="Daum C."/>
            <person name="Ng V."/>
            <person name="Clum A."/>
            <person name="Steindorff A."/>
            <person name="Ohm R.A."/>
            <person name="Martin F."/>
            <person name="Silar P."/>
            <person name="Natvig D.O."/>
            <person name="Lalanne C."/>
            <person name="Gautier V."/>
            <person name="Ament-Velasquez S.L."/>
            <person name="Kruys A."/>
            <person name="Hutchinson M.I."/>
            <person name="Powell A.J."/>
            <person name="Barry K."/>
            <person name="Miller A.N."/>
            <person name="Grigoriev I.V."/>
            <person name="Debuchy R."/>
            <person name="Gladieux P."/>
            <person name="Hiltunen Thoren M."/>
            <person name="Johannesson H."/>
        </authorList>
    </citation>
    <scope>NUCLEOTIDE SEQUENCE</scope>
    <source>
        <strain evidence="5">PSN293</strain>
    </source>
</reference>
<evidence type="ECO:0000313" key="5">
    <source>
        <dbReference type="EMBL" id="KAK4207185.1"/>
    </source>
</evidence>
<dbReference type="AlphaFoldDB" id="A0AAN6XX56"/>
<dbReference type="EMBL" id="MU858314">
    <property type="protein sequence ID" value="KAK4207185.1"/>
    <property type="molecule type" value="Genomic_DNA"/>
</dbReference>
<keyword evidence="6" id="KW-1185">Reference proteome</keyword>
<evidence type="ECO:0000259" key="4">
    <source>
        <dbReference type="Pfam" id="PF01764"/>
    </source>
</evidence>
<name>A0AAN6XX56_9PEZI</name>
<evidence type="ECO:0000256" key="3">
    <source>
        <dbReference type="SAM" id="SignalP"/>
    </source>
</evidence>
<proteinExistence type="predicted"/>